<name>A0AAD4SWI2_9MAGN</name>
<keyword evidence="1" id="KW-0812">Transmembrane</keyword>
<sequence length="222" mass="25402">MTMKIFKKWRDYESIMLAGARVIFQFLMAVGTIVCASLWSEFIASEQGHESYDQLIPKVRGAVVFVIVASVFLMLLYFMSGWFIWLLIELFCIGGTELLRHFWNLNFSPQSLQKERNARLPSYSDLRIFKSSGNKKVNLPRLGEITVLSMGVLPFCLALPSFGLPNQHVSYAWVAKMFLSHPYLYWVIPNGWAWSTCTPISCSLYFGYILKLASNEDSVKPV</sequence>
<dbReference type="GO" id="GO:0030660">
    <property type="term" value="C:Golgi-associated vesicle membrane"/>
    <property type="evidence" value="ECO:0007669"/>
    <property type="project" value="TreeGrafter"/>
</dbReference>
<dbReference type="PANTHER" id="PTHR12174:SF90">
    <property type="entry name" value="SIGNAL PEPTIDE PEPTIDASE-LIKE 3"/>
    <property type="match status" value="1"/>
</dbReference>
<evidence type="ECO:0000313" key="2">
    <source>
        <dbReference type="EMBL" id="KAI3926251.1"/>
    </source>
</evidence>
<proteinExistence type="predicted"/>
<feature type="transmembrane region" description="Helical" evidence="1">
    <location>
        <begin position="145"/>
        <end position="163"/>
    </location>
</feature>
<accession>A0AAD4SWI2</accession>
<dbReference type="GO" id="GO:0098553">
    <property type="term" value="C:lumenal side of endoplasmic reticulum membrane"/>
    <property type="evidence" value="ECO:0007669"/>
    <property type="project" value="TreeGrafter"/>
</dbReference>
<dbReference type="PANTHER" id="PTHR12174">
    <property type="entry name" value="SIGNAL PEPTIDE PEPTIDASE"/>
    <property type="match status" value="1"/>
</dbReference>
<dbReference type="AlphaFoldDB" id="A0AAD4SWI2"/>
<keyword evidence="1" id="KW-0472">Membrane</keyword>
<dbReference type="InterPro" id="IPR007369">
    <property type="entry name" value="Peptidase_A22B_SPP"/>
</dbReference>
<keyword evidence="3" id="KW-1185">Reference proteome</keyword>
<dbReference type="GO" id="GO:0005765">
    <property type="term" value="C:lysosomal membrane"/>
    <property type="evidence" value="ECO:0007669"/>
    <property type="project" value="TreeGrafter"/>
</dbReference>
<dbReference type="GO" id="GO:0098554">
    <property type="term" value="C:cytoplasmic side of endoplasmic reticulum membrane"/>
    <property type="evidence" value="ECO:0007669"/>
    <property type="project" value="TreeGrafter"/>
</dbReference>
<dbReference type="GO" id="GO:0033619">
    <property type="term" value="P:membrane protein proteolysis"/>
    <property type="evidence" value="ECO:0007669"/>
    <property type="project" value="TreeGrafter"/>
</dbReference>
<comment type="caution">
    <text evidence="2">The sequence shown here is derived from an EMBL/GenBank/DDBJ whole genome shotgun (WGS) entry which is preliminary data.</text>
</comment>
<reference evidence="2" key="1">
    <citation type="submission" date="2022-04" db="EMBL/GenBank/DDBJ databases">
        <title>A functionally conserved STORR gene fusion in Papaver species that diverged 16.8 million years ago.</title>
        <authorList>
            <person name="Catania T."/>
        </authorList>
    </citation>
    <scope>NUCLEOTIDE SEQUENCE</scope>
    <source>
        <strain evidence="2">S-188037</strain>
    </source>
</reference>
<protein>
    <submittedName>
        <fullName evidence="2">Uncharacterized protein</fullName>
    </submittedName>
</protein>
<feature type="transmembrane region" description="Helical" evidence="1">
    <location>
        <begin position="183"/>
        <end position="210"/>
    </location>
</feature>
<dbReference type="EMBL" id="JAJJMB010008071">
    <property type="protein sequence ID" value="KAI3926251.1"/>
    <property type="molecule type" value="Genomic_DNA"/>
</dbReference>
<feature type="transmembrane region" description="Helical" evidence="1">
    <location>
        <begin position="21"/>
        <end position="42"/>
    </location>
</feature>
<dbReference type="GO" id="GO:0042500">
    <property type="term" value="F:aspartic endopeptidase activity, intramembrane cleaving"/>
    <property type="evidence" value="ECO:0007669"/>
    <property type="project" value="InterPro"/>
</dbReference>
<dbReference type="Pfam" id="PF04258">
    <property type="entry name" value="Peptidase_A22B"/>
    <property type="match status" value="1"/>
</dbReference>
<gene>
    <name evidence="2" type="ORF">MKW98_028387</name>
</gene>
<feature type="transmembrane region" description="Helical" evidence="1">
    <location>
        <begin position="62"/>
        <end position="88"/>
    </location>
</feature>
<dbReference type="Proteomes" id="UP001202328">
    <property type="component" value="Unassembled WGS sequence"/>
</dbReference>
<organism evidence="2 3">
    <name type="scientific">Papaver atlanticum</name>
    <dbReference type="NCBI Taxonomy" id="357466"/>
    <lineage>
        <taxon>Eukaryota</taxon>
        <taxon>Viridiplantae</taxon>
        <taxon>Streptophyta</taxon>
        <taxon>Embryophyta</taxon>
        <taxon>Tracheophyta</taxon>
        <taxon>Spermatophyta</taxon>
        <taxon>Magnoliopsida</taxon>
        <taxon>Ranunculales</taxon>
        <taxon>Papaveraceae</taxon>
        <taxon>Papaveroideae</taxon>
        <taxon>Papaver</taxon>
    </lineage>
</organism>
<evidence type="ECO:0000256" key="1">
    <source>
        <dbReference type="SAM" id="Phobius"/>
    </source>
</evidence>
<evidence type="ECO:0000313" key="3">
    <source>
        <dbReference type="Proteomes" id="UP001202328"/>
    </source>
</evidence>
<keyword evidence="1" id="KW-1133">Transmembrane helix</keyword>